<dbReference type="AlphaFoldDB" id="A0A7C1CUW1"/>
<dbReference type="NCBIfam" id="TIGR01727">
    <property type="entry name" value="oligo_HPY"/>
    <property type="match status" value="1"/>
</dbReference>
<dbReference type="Proteomes" id="UP000886198">
    <property type="component" value="Unassembled WGS sequence"/>
</dbReference>
<keyword evidence="7" id="KW-0472">Membrane</keyword>
<sequence length="338" mass="37195">MVGDLVSSQDLLQIKGLSIHFKTFFGTARAVRDLDLSIGHGEVLGLVGESGCGKSITARAVMGLLKSPPAIIPEGRILYRQKQIFPGDPEVMRRIRGKEISMIFQEPMTSLNPVFRVGKQVVEVMQAHNYGDRDSLRERAIGLFKAVGIPEPEKRFDAYPHQLSGGLRQRVMISMALACKPGLLIADEPTTALDVTIQAQILDIILKMRAEYGMAVMIITHDLGVISQLADRVNVMYAGKIVEDAPVGEILASPAHPYTKGLIASIPDIEIPHSRDFRLNALRGVVPELYEIPPGCPFSNRCPDVFDECNLIDPSLEEISSEHRVACLLYSREMRGGN</sequence>
<evidence type="ECO:0000256" key="5">
    <source>
        <dbReference type="ARBA" id="ARBA00022741"/>
    </source>
</evidence>
<evidence type="ECO:0000256" key="4">
    <source>
        <dbReference type="ARBA" id="ARBA00022475"/>
    </source>
</evidence>
<dbReference type="GO" id="GO:0015833">
    <property type="term" value="P:peptide transport"/>
    <property type="evidence" value="ECO:0007669"/>
    <property type="project" value="InterPro"/>
</dbReference>
<comment type="caution">
    <text evidence="9">The sequence shown here is derived from an EMBL/GenBank/DDBJ whole genome shotgun (WGS) entry which is preliminary data.</text>
</comment>
<keyword evidence="5" id="KW-0547">Nucleotide-binding</keyword>
<dbReference type="PROSITE" id="PS50893">
    <property type="entry name" value="ABC_TRANSPORTER_2"/>
    <property type="match status" value="1"/>
</dbReference>
<dbReference type="InterPro" id="IPR050388">
    <property type="entry name" value="ABC_Ni/Peptide_Import"/>
</dbReference>
<evidence type="ECO:0000256" key="6">
    <source>
        <dbReference type="ARBA" id="ARBA00022840"/>
    </source>
</evidence>
<dbReference type="Gene3D" id="3.40.50.300">
    <property type="entry name" value="P-loop containing nucleotide triphosphate hydrolases"/>
    <property type="match status" value="1"/>
</dbReference>
<evidence type="ECO:0000256" key="3">
    <source>
        <dbReference type="ARBA" id="ARBA00022448"/>
    </source>
</evidence>
<keyword evidence="6 9" id="KW-0067">ATP-binding</keyword>
<feature type="domain" description="ABC transporter" evidence="8">
    <location>
        <begin position="14"/>
        <end position="263"/>
    </location>
</feature>
<evidence type="ECO:0000259" key="8">
    <source>
        <dbReference type="PROSITE" id="PS50893"/>
    </source>
</evidence>
<organism evidence="9">
    <name type="scientific">Mesotoga infera</name>
    <dbReference type="NCBI Taxonomy" id="1236046"/>
    <lineage>
        <taxon>Bacteria</taxon>
        <taxon>Thermotogati</taxon>
        <taxon>Thermotogota</taxon>
        <taxon>Thermotogae</taxon>
        <taxon>Kosmotogales</taxon>
        <taxon>Kosmotogaceae</taxon>
        <taxon>Mesotoga</taxon>
    </lineage>
</organism>
<comment type="subcellular location">
    <subcellularLocation>
        <location evidence="1">Cell membrane</location>
        <topology evidence="1">Peripheral membrane protein</topology>
    </subcellularLocation>
</comment>
<dbReference type="SUPFAM" id="SSF52540">
    <property type="entry name" value="P-loop containing nucleoside triphosphate hydrolases"/>
    <property type="match status" value="1"/>
</dbReference>
<dbReference type="InterPro" id="IPR027417">
    <property type="entry name" value="P-loop_NTPase"/>
</dbReference>
<dbReference type="CDD" id="cd03257">
    <property type="entry name" value="ABC_NikE_OppD_transporters"/>
    <property type="match status" value="1"/>
</dbReference>
<dbReference type="InterPro" id="IPR013563">
    <property type="entry name" value="Oligopep_ABC_C"/>
</dbReference>
<proteinExistence type="inferred from homology"/>
<reference evidence="9" key="1">
    <citation type="journal article" date="2020" name="mSystems">
        <title>Genome- and Community-Level Interaction Insights into Carbon Utilization and Element Cycling Functions of Hydrothermarchaeota in Hydrothermal Sediment.</title>
        <authorList>
            <person name="Zhou Z."/>
            <person name="Liu Y."/>
            <person name="Xu W."/>
            <person name="Pan J."/>
            <person name="Luo Z.H."/>
            <person name="Li M."/>
        </authorList>
    </citation>
    <scope>NUCLEOTIDE SEQUENCE [LARGE SCALE GENOMIC DNA]</scope>
    <source>
        <strain evidence="9">SpSt-1179</strain>
    </source>
</reference>
<protein>
    <submittedName>
        <fullName evidence="9">ABC transporter ATP-binding protein</fullName>
    </submittedName>
</protein>
<evidence type="ECO:0000313" key="9">
    <source>
        <dbReference type="EMBL" id="HDP78474.1"/>
    </source>
</evidence>
<gene>
    <name evidence="9" type="ORF">ENN47_09900</name>
</gene>
<accession>A0A7C1CUW1</accession>
<dbReference type="InterPro" id="IPR003439">
    <property type="entry name" value="ABC_transporter-like_ATP-bd"/>
</dbReference>
<dbReference type="Pfam" id="PF00005">
    <property type="entry name" value="ABC_tran"/>
    <property type="match status" value="1"/>
</dbReference>
<keyword evidence="3" id="KW-0813">Transport</keyword>
<dbReference type="GO" id="GO:0005524">
    <property type="term" value="F:ATP binding"/>
    <property type="evidence" value="ECO:0007669"/>
    <property type="project" value="UniProtKB-KW"/>
</dbReference>
<keyword evidence="4" id="KW-1003">Cell membrane</keyword>
<dbReference type="GO" id="GO:0005886">
    <property type="term" value="C:plasma membrane"/>
    <property type="evidence" value="ECO:0007669"/>
    <property type="project" value="UniProtKB-SubCell"/>
</dbReference>
<dbReference type="EMBL" id="DSBT01000305">
    <property type="protein sequence ID" value="HDP78474.1"/>
    <property type="molecule type" value="Genomic_DNA"/>
</dbReference>
<comment type="similarity">
    <text evidence="2">Belongs to the ABC transporter superfamily.</text>
</comment>
<dbReference type="PANTHER" id="PTHR43297">
    <property type="entry name" value="OLIGOPEPTIDE TRANSPORT ATP-BINDING PROTEIN APPD"/>
    <property type="match status" value="1"/>
</dbReference>
<evidence type="ECO:0000256" key="1">
    <source>
        <dbReference type="ARBA" id="ARBA00004202"/>
    </source>
</evidence>
<dbReference type="FunFam" id="3.40.50.300:FF:000016">
    <property type="entry name" value="Oligopeptide ABC transporter ATP-binding component"/>
    <property type="match status" value="1"/>
</dbReference>
<evidence type="ECO:0000256" key="2">
    <source>
        <dbReference type="ARBA" id="ARBA00005417"/>
    </source>
</evidence>
<name>A0A7C1CUW1_9BACT</name>
<dbReference type="Pfam" id="PF08352">
    <property type="entry name" value="oligo_HPY"/>
    <property type="match status" value="1"/>
</dbReference>
<dbReference type="InterPro" id="IPR003593">
    <property type="entry name" value="AAA+_ATPase"/>
</dbReference>
<dbReference type="GO" id="GO:0016887">
    <property type="term" value="F:ATP hydrolysis activity"/>
    <property type="evidence" value="ECO:0007669"/>
    <property type="project" value="InterPro"/>
</dbReference>
<dbReference type="PANTHER" id="PTHR43297:SF2">
    <property type="entry name" value="DIPEPTIDE TRANSPORT ATP-BINDING PROTEIN DPPD"/>
    <property type="match status" value="1"/>
</dbReference>
<dbReference type="SMART" id="SM00382">
    <property type="entry name" value="AAA"/>
    <property type="match status" value="1"/>
</dbReference>
<evidence type="ECO:0000256" key="7">
    <source>
        <dbReference type="ARBA" id="ARBA00023136"/>
    </source>
</evidence>